<organism evidence="3 4">
    <name type="scientific">Halocaridina rubra</name>
    <name type="common">Hawaiian red shrimp</name>
    <dbReference type="NCBI Taxonomy" id="373956"/>
    <lineage>
        <taxon>Eukaryota</taxon>
        <taxon>Metazoa</taxon>
        <taxon>Ecdysozoa</taxon>
        <taxon>Arthropoda</taxon>
        <taxon>Crustacea</taxon>
        <taxon>Multicrustacea</taxon>
        <taxon>Malacostraca</taxon>
        <taxon>Eumalacostraca</taxon>
        <taxon>Eucarida</taxon>
        <taxon>Decapoda</taxon>
        <taxon>Pleocyemata</taxon>
        <taxon>Caridea</taxon>
        <taxon>Atyoidea</taxon>
        <taxon>Atyidae</taxon>
        <taxon>Halocaridina</taxon>
    </lineage>
</organism>
<proteinExistence type="predicted"/>
<keyword evidence="2" id="KW-0732">Signal</keyword>
<keyword evidence="1" id="KW-0812">Transmembrane</keyword>
<gene>
    <name evidence="3" type="ORF">SK128_004546</name>
</gene>
<evidence type="ECO:0000256" key="1">
    <source>
        <dbReference type="SAM" id="Phobius"/>
    </source>
</evidence>
<dbReference type="PROSITE" id="PS51257">
    <property type="entry name" value="PROKAR_LIPOPROTEIN"/>
    <property type="match status" value="1"/>
</dbReference>
<keyword evidence="4" id="KW-1185">Reference proteome</keyword>
<dbReference type="Proteomes" id="UP001381693">
    <property type="component" value="Unassembled WGS sequence"/>
</dbReference>
<evidence type="ECO:0000313" key="3">
    <source>
        <dbReference type="EMBL" id="KAK7075937.1"/>
    </source>
</evidence>
<accession>A0AAN9AA86</accession>
<keyword evidence="1" id="KW-0472">Membrane</keyword>
<protein>
    <submittedName>
        <fullName evidence="3">Uncharacterized protein</fullName>
    </submittedName>
</protein>
<reference evidence="3 4" key="1">
    <citation type="submission" date="2023-11" db="EMBL/GenBank/DDBJ databases">
        <title>Halocaridina rubra genome assembly.</title>
        <authorList>
            <person name="Smith C."/>
        </authorList>
    </citation>
    <scope>NUCLEOTIDE SEQUENCE [LARGE SCALE GENOMIC DNA]</scope>
    <source>
        <strain evidence="3">EP-1</strain>
        <tissue evidence="3">Whole</tissue>
    </source>
</reference>
<feature type="signal peptide" evidence="2">
    <location>
        <begin position="1"/>
        <end position="16"/>
    </location>
</feature>
<sequence>MMYKLLFVAFVGVACATPVDKREGAVAEARDTSSSYSAAAPAPAPSYDSGSQGNLYYYYYPVEEYGSSDAGYANDFDIFTAIILPLLILGGLLLLLSSLTFTLTTGRALDDTKEPDLMEQLHTEIERVFYIYLNAFESEQCLQRTICEMGAYSKSFKGKDFVLGMIEPLVPEGMKGNLAIFKKAAEAGYETGKCKKFRCIAPKLL</sequence>
<evidence type="ECO:0000313" key="4">
    <source>
        <dbReference type="Proteomes" id="UP001381693"/>
    </source>
</evidence>
<name>A0AAN9AA86_HALRR</name>
<feature type="chain" id="PRO_5042905709" evidence="2">
    <location>
        <begin position="17"/>
        <end position="205"/>
    </location>
</feature>
<comment type="caution">
    <text evidence="3">The sequence shown here is derived from an EMBL/GenBank/DDBJ whole genome shotgun (WGS) entry which is preliminary data.</text>
</comment>
<keyword evidence="1" id="KW-1133">Transmembrane helix</keyword>
<dbReference type="AlphaFoldDB" id="A0AAN9AA86"/>
<dbReference type="EMBL" id="JAXCGZ010009971">
    <property type="protein sequence ID" value="KAK7075937.1"/>
    <property type="molecule type" value="Genomic_DNA"/>
</dbReference>
<feature type="transmembrane region" description="Helical" evidence="1">
    <location>
        <begin position="78"/>
        <end position="103"/>
    </location>
</feature>
<evidence type="ECO:0000256" key="2">
    <source>
        <dbReference type="SAM" id="SignalP"/>
    </source>
</evidence>